<sequence length="260" mass="28775">MSTSATPNPPSRNPSAKKRKYDQLDLLPPPLPPNGSVLYIALYALPPAKRRCGVLNYRWTCLLAPDDKPETHGRQYLIREMSPKIDPRDGPGSSKGLGIPGRGFEEPGLEQQRRRVERFLASTPSEDPDHAQETAAWEFEIQDVCVQSSGEARVRIQLPRVPDVESFEALIKDAFLGSDGTRGVDWNPVMWMGVAGTALAEAGDVLGVGGLRPEPVGWEAVQKTVMEFVTAQERQGRLDERNLTLRVPTWGLVERQLLVS</sequence>
<name>A0A8H6FQA8_9LECA</name>
<evidence type="ECO:0000256" key="1">
    <source>
        <dbReference type="SAM" id="MobiDB-lite"/>
    </source>
</evidence>
<dbReference type="EMBL" id="JACCJC010000046">
    <property type="protein sequence ID" value="KAF6232676.1"/>
    <property type="molecule type" value="Genomic_DNA"/>
</dbReference>
<dbReference type="InterPro" id="IPR054208">
    <property type="entry name" value="DUF6914"/>
</dbReference>
<organism evidence="2 3">
    <name type="scientific">Letharia columbiana</name>
    <dbReference type="NCBI Taxonomy" id="112416"/>
    <lineage>
        <taxon>Eukaryota</taxon>
        <taxon>Fungi</taxon>
        <taxon>Dikarya</taxon>
        <taxon>Ascomycota</taxon>
        <taxon>Pezizomycotina</taxon>
        <taxon>Lecanoromycetes</taxon>
        <taxon>OSLEUM clade</taxon>
        <taxon>Lecanoromycetidae</taxon>
        <taxon>Lecanorales</taxon>
        <taxon>Lecanorineae</taxon>
        <taxon>Parmeliaceae</taxon>
        <taxon>Letharia</taxon>
    </lineage>
</organism>
<feature type="region of interest" description="Disordered" evidence="1">
    <location>
        <begin position="83"/>
        <end position="110"/>
    </location>
</feature>
<dbReference type="OrthoDB" id="5399029at2759"/>
<accession>A0A8H6FQA8</accession>
<evidence type="ECO:0000313" key="3">
    <source>
        <dbReference type="Proteomes" id="UP000578531"/>
    </source>
</evidence>
<dbReference type="Pfam" id="PF21858">
    <property type="entry name" value="DUF6914"/>
    <property type="match status" value="1"/>
</dbReference>
<dbReference type="AlphaFoldDB" id="A0A8H6FQA8"/>
<reference evidence="2 3" key="1">
    <citation type="journal article" date="2020" name="Genomics">
        <title>Complete, high-quality genomes from long-read metagenomic sequencing of two wolf lichen thalli reveals enigmatic genome architecture.</title>
        <authorList>
            <person name="McKenzie S.K."/>
            <person name="Walston R.F."/>
            <person name="Allen J.L."/>
        </authorList>
    </citation>
    <scope>NUCLEOTIDE SEQUENCE [LARGE SCALE GENOMIC DNA]</scope>
    <source>
        <strain evidence="2">WasteWater2</strain>
    </source>
</reference>
<dbReference type="Proteomes" id="UP000578531">
    <property type="component" value="Unassembled WGS sequence"/>
</dbReference>
<feature type="region of interest" description="Disordered" evidence="1">
    <location>
        <begin position="1"/>
        <end position="28"/>
    </location>
</feature>
<proteinExistence type="predicted"/>
<protein>
    <submittedName>
        <fullName evidence="2">Uncharacterized protein</fullName>
    </submittedName>
</protein>
<dbReference type="RefSeq" id="XP_037162102.1">
    <property type="nucleotide sequence ID" value="XM_037311008.1"/>
</dbReference>
<dbReference type="GeneID" id="59290767"/>
<keyword evidence="3" id="KW-1185">Reference proteome</keyword>
<gene>
    <name evidence="2" type="ORF">HO173_009115</name>
</gene>
<evidence type="ECO:0000313" key="2">
    <source>
        <dbReference type="EMBL" id="KAF6232676.1"/>
    </source>
</evidence>
<comment type="caution">
    <text evidence="2">The sequence shown here is derived from an EMBL/GenBank/DDBJ whole genome shotgun (WGS) entry which is preliminary data.</text>
</comment>